<dbReference type="GO" id="GO:0046872">
    <property type="term" value="F:metal ion binding"/>
    <property type="evidence" value="ECO:0007669"/>
    <property type="project" value="UniProtKB-UniRule"/>
</dbReference>
<comment type="caution">
    <text evidence="10">The sequence shown here is derived from an EMBL/GenBank/DDBJ whole genome shotgun (WGS) entry which is preliminary data.</text>
</comment>
<dbReference type="HAMAP" id="MF_01471">
    <property type="entry name" value="Cas2"/>
    <property type="match status" value="1"/>
</dbReference>
<comment type="subunit">
    <text evidence="9">Homodimer, forms a heterotetramer with a Cas1 homodimer.</text>
</comment>
<evidence type="ECO:0000313" key="10">
    <source>
        <dbReference type="EMBL" id="MBB6714042.1"/>
    </source>
</evidence>
<evidence type="ECO:0000256" key="4">
    <source>
        <dbReference type="ARBA" id="ARBA00022723"/>
    </source>
</evidence>
<keyword evidence="5 9" id="KW-0255">Endonuclease</keyword>
<name>A0A7X0SAL4_9CLOT</name>
<dbReference type="GO" id="GO:0043571">
    <property type="term" value="P:maintenance of CRISPR repeat elements"/>
    <property type="evidence" value="ECO:0007669"/>
    <property type="project" value="UniProtKB-UniRule"/>
</dbReference>
<keyword evidence="6 9" id="KW-0378">Hydrolase</keyword>
<dbReference type="AlphaFoldDB" id="A0A7X0SAL4"/>
<evidence type="ECO:0000256" key="9">
    <source>
        <dbReference type="HAMAP-Rule" id="MF_01471"/>
    </source>
</evidence>
<dbReference type="EMBL" id="JACKWY010000002">
    <property type="protein sequence ID" value="MBB6714042.1"/>
    <property type="molecule type" value="Genomic_DNA"/>
</dbReference>
<keyword evidence="4 9" id="KW-0479">Metal-binding</keyword>
<comment type="similarity">
    <text evidence="2 9">Belongs to the CRISPR-associated endoribonuclease Cas2 protein family.</text>
</comment>
<feature type="binding site" evidence="9">
    <location>
        <position position="13"/>
    </location>
    <ligand>
        <name>Mg(2+)</name>
        <dbReference type="ChEBI" id="CHEBI:18420"/>
        <note>catalytic</note>
    </ligand>
</feature>
<evidence type="ECO:0000256" key="8">
    <source>
        <dbReference type="ARBA" id="ARBA00023118"/>
    </source>
</evidence>
<accession>A0A7X0SAL4</accession>
<evidence type="ECO:0000256" key="7">
    <source>
        <dbReference type="ARBA" id="ARBA00022842"/>
    </source>
</evidence>
<proteinExistence type="inferred from homology"/>
<dbReference type="GO" id="GO:0051607">
    <property type="term" value="P:defense response to virus"/>
    <property type="evidence" value="ECO:0007669"/>
    <property type="project" value="UniProtKB-UniRule"/>
</dbReference>
<keyword evidence="3 9" id="KW-0540">Nuclease</keyword>
<dbReference type="SUPFAM" id="SSF143430">
    <property type="entry name" value="TTP0101/SSO1404-like"/>
    <property type="match status" value="1"/>
</dbReference>
<evidence type="ECO:0000256" key="3">
    <source>
        <dbReference type="ARBA" id="ARBA00022722"/>
    </source>
</evidence>
<evidence type="ECO:0000256" key="1">
    <source>
        <dbReference type="ARBA" id="ARBA00001946"/>
    </source>
</evidence>
<dbReference type="EC" id="3.1.-.-" evidence="9"/>
<dbReference type="InterPro" id="IPR019199">
    <property type="entry name" value="Virulence_VapD/CRISPR_Cas2"/>
</dbReference>
<gene>
    <name evidence="9 10" type="primary">cas2</name>
    <name evidence="10" type="ORF">H7E68_04735</name>
</gene>
<protein>
    <recommendedName>
        <fullName evidence="9">CRISPR-associated endoribonuclease Cas2</fullName>
        <ecNumber evidence="9">3.1.-.-</ecNumber>
    </recommendedName>
</protein>
<comment type="function">
    <text evidence="9">CRISPR (clustered regularly interspaced short palindromic repeat), is an adaptive immune system that provides protection against mobile genetic elements (viruses, transposable elements and conjugative plasmids). CRISPR clusters contain sequences complementary to antecedent mobile elements and target invading nucleic acids. CRISPR clusters are transcribed and processed into CRISPR RNA (crRNA). Functions as a ssRNA-specific endoribonuclease. Involved in the integration of spacer DNA into the CRISPR cassette.</text>
</comment>
<reference evidence="10 11" key="1">
    <citation type="submission" date="2020-08" db="EMBL/GenBank/DDBJ databases">
        <title>Clostridia isolated from Swiss meat.</title>
        <authorList>
            <person name="Wambui J."/>
            <person name="Stevens M.J.A."/>
            <person name="Stephan R."/>
        </authorList>
    </citation>
    <scope>NUCLEOTIDE SEQUENCE [LARGE SCALE GENOMIC DNA]</scope>
    <source>
        <strain evidence="10 11">CM001</strain>
    </source>
</reference>
<evidence type="ECO:0000256" key="2">
    <source>
        <dbReference type="ARBA" id="ARBA00009959"/>
    </source>
</evidence>
<organism evidence="10 11">
    <name type="scientific">Clostridium gasigenes</name>
    <dbReference type="NCBI Taxonomy" id="94869"/>
    <lineage>
        <taxon>Bacteria</taxon>
        <taxon>Bacillati</taxon>
        <taxon>Bacillota</taxon>
        <taxon>Clostridia</taxon>
        <taxon>Eubacteriales</taxon>
        <taxon>Clostridiaceae</taxon>
        <taxon>Clostridium</taxon>
    </lineage>
</organism>
<dbReference type="Proteomes" id="UP000585258">
    <property type="component" value="Unassembled WGS sequence"/>
</dbReference>
<dbReference type="InterPro" id="IPR021127">
    <property type="entry name" value="CRISPR_associated_Cas2"/>
</dbReference>
<sequence>MSYRYMRVIIFFDLPTVTVDERKAYSQFRKFLINEGFIMMQESVYTKIALNSTTSKLIQDRIRKSKPPRGLVQMLIITEKQFSGIEYVVGSGQDTIVDNISRLVIL</sequence>
<dbReference type="NCBIfam" id="TIGR01573">
    <property type="entry name" value="cas2"/>
    <property type="match status" value="1"/>
</dbReference>
<dbReference type="Pfam" id="PF09827">
    <property type="entry name" value="CRISPR_Cas2"/>
    <property type="match status" value="1"/>
</dbReference>
<keyword evidence="8 9" id="KW-0051">Antiviral defense</keyword>
<evidence type="ECO:0000256" key="6">
    <source>
        <dbReference type="ARBA" id="ARBA00022801"/>
    </source>
</evidence>
<comment type="cofactor">
    <cofactor evidence="1 9">
        <name>Mg(2+)</name>
        <dbReference type="ChEBI" id="CHEBI:18420"/>
    </cofactor>
</comment>
<evidence type="ECO:0000313" key="11">
    <source>
        <dbReference type="Proteomes" id="UP000585258"/>
    </source>
</evidence>
<dbReference type="GO" id="GO:0004521">
    <property type="term" value="F:RNA endonuclease activity"/>
    <property type="evidence" value="ECO:0007669"/>
    <property type="project" value="InterPro"/>
</dbReference>
<dbReference type="GO" id="GO:0016787">
    <property type="term" value="F:hydrolase activity"/>
    <property type="evidence" value="ECO:0007669"/>
    <property type="project" value="UniProtKB-KW"/>
</dbReference>
<evidence type="ECO:0000256" key="5">
    <source>
        <dbReference type="ARBA" id="ARBA00022759"/>
    </source>
</evidence>
<keyword evidence="7 9" id="KW-0460">Magnesium</keyword>